<dbReference type="Proteomes" id="UP001138709">
    <property type="component" value="Unassembled WGS sequence"/>
</dbReference>
<dbReference type="InterPro" id="IPR006531">
    <property type="entry name" value="Gp5/Vgr_OB"/>
</dbReference>
<feature type="region of interest" description="Disordered" evidence="1">
    <location>
        <begin position="620"/>
        <end position="651"/>
    </location>
</feature>
<feature type="compositionally biased region" description="Basic and acidic residues" evidence="1">
    <location>
        <begin position="949"/>
        <end position="961"/>
    </location>
</feature>
<organism evidence="3 4">
    <name type="scientific">Neoroseomonas eburnea</name>
    <dbReference type="NCBI Taxonomy" id="1346889"/>
    <lineage>
        <taxon>Bacteria</taxon>
        <taxon>Pseudomonadati</taxon>
        <taxon>Pseudomonadota</taxon>
        <taxon>Alphaproteobacteria</taxon>
        <taxon>Acetobacterales</taxon>
        <taxon>Acetobacteraceae</taxon>
        <taxon>Neoroseomonas</taxon>
    </lineage>
</organism>
<feature type="compositionally biased region" description="Polar residues" evidence="1">
    <location>
        <begin position="627"/>
        <end position="638"/>
    </location>
</feature>
<feature type="compositionally biased region" description="Low complexity" evidence="1">
    <location>
        <begin position="925"/>
        <end position="936"/>
    </location>
</feature>
<accession>A0A9X9X7D1</accession>
<dbReference type="Gene3D" id="2.30.110.50">
    <property type="match status" value="1"/>
</dbReference>
<dbReference type="InterPro" id="IPR037026">
    <property type="entry name" value="Vgr_OB-fold_dom_sf"/>
</dbReference>
<evidence type="ECO:0000259" key="2">
    <source>
        <dbReference type="Pfam" id="PF04717"/>
    </source>
</evidence>
<dbReference type="AlphaFoldDB" id="A0A9X9X7D1"/>
<dbReference type="Pfam" id="PF05954">
    <property type="entry name" value="Phage_GPD"/>
    <property type="match status" value="1"/>
</dbReference>
<dbReference type="SUPFAM" id="SSF69349">
    <property type="entry name" value="Phage fibre proteins"/>
    <property type="match status" value="1"/>
</dbReference>
<dbReference type="EMBL" id="JAAEDL010000003">
    <property type="protein sequence ID" value="MBR0679617.1"/>
    <property type="molecule type" value="Genomic_DNA"/>
</dbReference>
<feature type="region of interest" description="Disordered" evidence="1">
    <location>
        <begin position="816"/>
        <end position="1059"/>
    </location>
</feature>
<keyword evidence="4" id="KW-1185">Reference proteome</keyword>
<dbReference type="RefSeq" id="WP_211844983.1">
    <property type="nucleotide sequence ID" value="NZ_JAAEDL010000003.1"/>
</dbReference>
<reference evidence="3" key="2">
    <citation type="journal article" date="2021" name="Syst. Appl. Microbiol.">
        <title>Roseomonas hellenica sp. nov., isolated from roots of wild-growing Alkanna tinctoria.</title>
        <authorList>
            <person name="Rat A."/>
            <person name="Naranjo H.D."/>
            <person name="Lebbe L."/>
            <person name="Cnockaert M."/>
            <person name="Krigas N."/>
            <person name="Grigoriadou K."/>
            <person name="Maloupa E."/>
            <person name="Willems A."/>
        </authorList>
    </citation>
    <scope>NUCLEOTIDE SEQUENCE</scope>
    <source>
        <strain evidence="3">LMG 31228</strain>
    </source>
</reference>
<protein>
    <recommendedName>
        <fullName evidence="2">Gp5/Type VI secretion system Vgr protein OB-fold domain-containing protein</fullName>
    </recommendedName>
</protein>
<dbReference type="Gene3D" id="3.55.50.10">
    <property type="entry name" value="Baseplate protein-like domains"/>
    <property type="match status" value="1"/>
</dbReference>
<proteinExistence type="predicted"/>
<evidence type="ECO:0000313" key="3">
    <source>
        <dbReference type="EMBL" id="MBR0679617.1"/>
    </source>
</evidence>
<sequence length="1059" mass="112831">MALKQKNRFLTIDTILGNPEGEDEDDNFVLLQLRGAEGISFPYAFDLTMIGPKGRRPEPSRLIGSRARVGIKHVINEADQDVFDHVHRHGVIETFGEVGPLGDFRCYTARLVPAFKLTAYETRFRVFEEQTLETVLRSVLAPYTEIELNANVLRDEAPNPIPYCAQFGESTLNFVHRLLDRFGIFYRFEHELNAQREVLALGGRSSVRPSNVGVVDIGTGDPGPGRVTSFRKSFALATRKVKIGNFNEINPATPFRGEADIAPGYDLMGDHPAHEAEAFPAPVTVAPEPRDHAERRMRQNEGGVFAASGLSKNTQFRAGRTFIVHEDATAPPDSADKGETGKTWFLKTVTLFAFDHSALVSTGGKLFDLIKGLFGLGSTSKDDASAAAAQALLDQIKKDVETGKEIFAWLDKAPGANNPSGLPDFVGSLLGRGGSAVAGAVPLIVATAKSIKDLLEKFFADPSGFSCAFDALPFDSPFLRDVLPTPPASRPLAYGPHLALVIGPDGIDNAARDIFTDALGRVRIRFPWDPGPDNPNDPIGKEPILTGRNTCFVRVSDGWAGERLGLQFIPRIGQEVVVGFIDGDPERPMVVGRAYNARGGTSHLPFLPASAQGKQLVKPADLKGTETDQATRSGIRSKTTPRKPEGQSGFHMLRLEDKQGEEQFLIRSERRMDQTAFGSRFDTTRGNLHLLVGGGKQEEGKPPPGGSFFTTAGGEVDLHVGKDQFENIDSEINLTVKGNKIQDIGNGFFAYAGERIALNGDTIVLQAKRKITLRVGSAQIVITPSCVYCDGAFYKEQQGGQADDLPEVELTDAADAAQADPGEPPDFLARLPKGGGGPRRKHTKSPKEAPFLVPDPKTPGRIIVTHKGDPEGKESNLKIDSRSSEFTDRVANDLIDMSETPDGRRRINNAAGGSNPTVIKEPDTLTDPPTATTKPDSIPDSTAAGEPTGRIDKDGNLERGTGKGSGSTVTYDPVDWPREGDPNSPKSTDKLGDLLDEADANQNGQGKAGRFGGQVPPSPPPAPGSGSGPAGGAAPASGAGGAPASGGGAAPASGGGAAP</sequence>
<dbReference type="SUPFAM" id="SSF69255">
    <property type="entry name" value="gp5 N-terminal domain-like"/>
    <property type="match status" value="1"/>
</dbReference>
<dbReference type="Pfam" id="PF04717">
    <property type="entry name" value="Phage_base_V"/>
    <property type="match status" value="1"/>
</dbReference>
<feature type="compositionally biased region" description="Basic and acidic residues" evidence="1">
    <location>
        <begin position="866"/>
        <end position="891"/>
    </location>
</feature>
<feature type="compositionally biased region" description="Basic and acidic residues" evidence="1">
    <location>
        <begin position="975"/>
        <end position="993"/>
    </location>
</feature>
<feature type="domain" description="Gp5/Type VI secretion system Vgr protein OB-fold" evidence="2">
    <location>
        <begin position="543"/>
        <end position="595"/>
    </location>
</feature>
<reference evidence="3" key="1">
    <citation type="submission" date="2020-01" db="EMBL/GenBank/DDBJ databases">
        <authorList>
            <person name="Rat A."/>
        </authorList>
    </citation>
    <scope>NUCLEOTIDE SEQUENCE</scope>
    <source>
        <strain evidence="3">LMG 31228</strain>
    </source>
</reference>
<gene>
    <name evidence="3" type="ORF">GXW74_03910</name>
</gene>
<dbReference type="SUPFAM" id="SSF69279">
    <property type="entry name" value="Phage tail proteins"/>
    <property type="match status" value="1"/>
</dbReference>
<evidence type="ECO:0000256" key="1">
    <source>
        <dbReference type="SAM" id="MobiDB-lite"/>
    </source>
</evidence>
<name>A0A9X9X7D1_9PROT</name>
<dbReference type="Gene3D" id="4.10.220.110">
    <property type="match status" value="1"/>
</dbReference>
<feature type="compositionally biased region" description="Gly residues" evidence="1">
    <location>
        <begin position="1038"/>
        <end position="1059"/>
    </location>
</feature>
<dbReference type="Gene3D" id="2.40.50.230">
    <property type="entry name" value="Gp5 N-terminal domain"/>
    <property type="match status" value="1"/>
</dbReference>
<comment type="caution">
    <text evidence="3">The sequence shown here is derived from an EMBL/GenBank/DDBJ whole genome shotgun (WGS) entry which is preliminary data.</text>
</comment>
<feature type="non-terminal residue" evidence="3">
    <location>
        <position position="1059"/>
    </location>
</feature>
<evidence type="ECO:0000313" key="4">
    <source>
        <dbReference type="Proteomes" id="UP001138709"/>
    </source>
</evidence>